<name>A0A0N8H3W9_9FLAO</name>
<keyword evidence="2" id="KW-1185">Reference proteome</keyword>
<dbReference type="AlphaFoldDB" id="A0A0N8H3W9"/>
<evidence type="ECO:0000313" key="2">
    <source>
        <dbReference type="Proteomes" id="UP000050280"/>
    </source>
</evidence>
<proteinExistence type="predicted"/>
<dbReference type="STRING" id="1300341.I595_2235"/>
<evidence type="ECO:0000313" key="1">
    <source>
        <dbReference type="EMBL" id="KPM31740.1"/>
    </source>
</evidence>
<gene>
    <name evidence="1" type="ORF">I595_2235</name>
</gene>
<comment type="caution">
    <text evidence="1">The sequence shown here is derived from an EMBL/GenBank/DDBJ whole genome shotgun (WGS) entry which is preliminary data.</text>
</comment>
<reference evidence="1 2" key="1">
    <citation type="submission" date="2015-09" db="EMBL/GenBank/DDBJ databases">
        <title>Genome sequence of the marine flavobacterium Croceitalea dokdonensis DOKDO 023 that contains proton- and sodium-pumping rhodopsins.</title>
        <authorList>
            <person name="Kwon S.-K."/>
            <person name="Lee H.K."/>
            <person name="Kwak M.-J."/>
            <person name="Kim J.F."/>
        </authorList>
    </citation>
    <scope>NUCLEOTIDE SEQUENCE [LARGE SCALE GENOMIC DNA]</scope>
    <source>
        <strain evidence="1 2">DOKDO 023</strain>
    </source>
</reference>
<dbReference type="Proteomes" id="UP000050280">
    <property type="component" value="Unassembled WGS sequence"/>
</dbReference>
<accession>A0A0N8H3W9</accession>
<organism evidence="1 2">
    <name type="scientific">Croceitalea dokdonensis DOKDO 023</name>
    <dbReference type="NCBI Taxonomy" id="1300341"/>
    <lineage>
        <taxon>Bacteria</taxon>
        <taxon>Pseudomonadati</taxon>
        <taxon>Bacteroidota</taxon>
        <taxon>Flavobacteriia</taxon>
        <taxon>Flavobacteriales</taxon>
        <taxon>Flavobacteriaceae</taxon>
        <taxon>Croceitalea</taxon>
    </lineage>
</organism>
<dbReference type="EMBL" id="LDJX01000004">
    <property type="protein sequence ID" value="KPM31740.1"/>
    <property type="molecule type" value="Genomic_DNA"/>
</dbReference>
<sequence length="39" mass="4449">MEKLTNIDEPSQKDLLNLCEIEIQNPMPYKKSGSASARR</sequence>
<protein>
    <submittedName>
        <fullName evidence="1">Uncharacterized protein</fullName>
    </submittedName>
</protein>